<keyword evidence="1" id="KW-0175">Coiled coil</keyword>
<name>A0A239LWH2_EKHLU</name>
<evidence type="ECO:0000259" key="2">
    <source>
        <dbReference type="PROSITE" id="PS50930"/>
    </source>
</evidence>
<sequence length="258" mass="30440">MNLNEIKFRPLEKKTQVIVFDQKGKVLETDNTLVEVNPEGVNIFEDTILCGMEEQFLSLKKGEQVELDCIHTDFFGKESHYDFVVMRLEEENPSYGLVIYDFGAQYNQLFDLQQERNMAQIQSHRLERENKELVDEKTTIERLYNEMKDDSSSSQYILVKADSLLYNLDFKEILYLEAYGDYIKVHTENKVYVTHNTMKRVEEILPANRFFRVHRSFIVQLSKIENIEQMSLLIRGKDKVIPIGKSYKSILLQKMDQL</sequence>
<dbReference type="Gene3D" id="2.40.50.1020">
    <property type="entry name" value="LytTr DNA-binding domain"/>
    <property type="match status" value="1"/>
</dbReference>
<protein>
    <submittedName>
        <fullName evidence="3">LytTr DNA-binding domain-containing protein</fullName>
    </submittedName>
</protein>
<organism evidence="3 4">
    <name type="scientific">Ekhidna lutea</name>
    <dbReference type="NCBI Taxonomy" id="447679"/>
    <lineage>
        <taxon>Bacteria</taxon>
        <taxon>Pseudomonadati</taxon>
        <taxon>Bacteroidota</taxon>
        <taxon>Cytophagia</taxon>
        <taxon>Cytophagales</taxon>
        <taxon>Reichenbachiellaceae</taxon>
        <taxon>Ekhidna</taxon>
    </lineage>
</organism>
<dbReference type="InterPro" id="IPR007492">
    <property type="entry name" value="LytTR_DNA-bd_dom"/>
</dbReference>
<evidence type="ECO:0000313" key="3">
    <source>
        <dbReference type="EMBL" id="SNT34312.1"/>
    </source>
</evidence>
<evidence type="ECO:0000313" key="4">
    <source>
        <dbReference type="Proteomes" id="UP000198393"/>
    </source>
</evidence>
<accession>A0A239LWH2</accession>
<reference evidence="3 4" key="1">
    <citation type="submission" date="2017-06" db="EMBL/GenBank/DDBJ databases">
        <authorList>
            <person name="Kim H.J."/>
            <person name="Triplett B.A."/>
        </authorList>
    </citation>
    <scope>NUCLEOTIDE SEQUENCE [LARGE SCALE GENOMIC DNA]</scope>
    <source>
        <strain evidence="3 4">DSM 19307</strain>
    </source>
</reference>
<proteinExistence type="predicted"/>
<gene>
    <name evidence="3" type="ORF">SAMN05421640_3411</name>
</gene>
<dbReference type="SMART" id="SM00850">
    <property type="entry name" value="LytTR"/>
    <property type="match status" value="1"/>
</dbReference>
<feature type="domain" description="HTH LytTR-type" evidence="2">
    <location>
        <begin position="157"/>
        <end position="257"/>
    </location>
</feature>
<dbReference type="InterPro" id="IPR046947">
    <property type="entry name" value="LytR-like"/>
</dbReference>
<keyword evidence="3" id="KW-0238">DNA-binding</keyword>
<dbReference type="RefSeq" id="WP_089358089.1">
    <property type="nucleotide sequence ID" value="NZ_FZPD01000006.1"/>
</dbReference>
<keyword evidence="4" id="KW-1185">Reference proteome</keyword>
<dbReference type="GO" id="GO:0000156">
    <property type="term" value="F:phosphorelay response regulator activity"/>
    <property type="evidence" value="ECO:0007669"/>
    <property type="project" value="InterPro"/>
</dbReference>
<dbReference type="Pfam" id="PF04397">
    <property type="entry name" value="LytTR"/>
    <property type="match status" value="1"/>
</dbReference>
<feature type="coiled-coil region" evidence="1">
    <location>
        <begin position="109"/>
        <end position="150"/>
    </location>
</feature>
<dbReference type="OrthoDB" id="1646880at2"/>
<dbReference type="PANTHER" id="PTHR37299:SF1">
    <property type="entry name" value="STAGE 0 SPORULATION PROTEIN A HOMOLOG"/>
    <property type="match status" value="1"/>
</dbReference>
<dbReference type="Proteomes" id="UP000198393">
    <property type="component" value="Unassembled WGS sequence"/>
</dbReference>
<dbReference type="PROSITE" id="PS50930">
    <property type="entry name" value="HTH_LYTTR"/>
    <property type="match status" value="1"/>
</dbReference>
<dbReference type="AlphaFoldDB" id="A0A239LWH2"/>
<dbReference type="GO" id="GO:0003677">
    <property type="term" value="F:DNA binding"/>
    <property type="evidence" value="ECO:0007669"/>
    <property type="project" value="UniProtKB-KW"/>
</dbReference>
<dbReference type="PANTHER" id="PTHR37299">
    <property type="entry name" value="TRANSCRIPTIONAL REGULATOR-RELATED"/>
    <property type="match status" value="1"/>
</dbReference>
<evidence type="ECO:0000256" key="1">
    <source>
        <dbReference type="SAM" id="Coils"/>
    </source>
</evidence>
<dbReference type="EMBL" id="FZPD01000006">
    <property type="protein sequence ID" value="SNT34312.1"/>
    <property type="molecule type" value="Genomic_DNA"/>
</dbReference>